<evidence type="ECO:0000313" key="3">
    <source>
        <dbReference type="Proteomes" id="UP000199150"/>
    </source>
</evidence>
<name>A0A1G4REN3_9CAUL</name>
<dbReference type="AlphaFoldDB" id="A0A1G4REN3"/>
<keyword evidence="3" id="KW-1185">Reference proteome</keyword>
<evidence type="ECO:0000313" key="2">
    <source>
        <dbReference type="EMBL" id="SCW55328.1"/>
    </source>
</evidence>
<dbReference type="OrthoDB" id="7172392at2"/>
<gene>
    <name evidence="2" type="ORF">SAMN02927928_1852</name>
</gene>
<dbReference type="PROSITE" id="PS51257">
    <property type="entry name" value="PROKAR_LIPOPROTEIN"/>
    <property type="match status" value="1"/>
</dbReference>
<evidence type="ECO:0000256" key="1">
    <source>
        <dbReference type="SAM" id="SignalP"/>
    </source>
</evidence>
<dbReference type="RefSeq" id="WP_090646769.1">
    <property type="nucleotide sequence ID" value="NZ_CBCRYE010000004.1"/>
</dbReference>
<protein>
    <submittedName>
        <fullName evidence="2">Uncharacterized protein</fullName>
    </submittedName>
</protein>
<accession>A0A1G4REN3</accession>
<feature type="signal peptide" evidence="1">
    <location>
        <begin position="1"/>
        <end position="23"/>
    </location>
</feature>
<feature type="chain" id="PRO_5011671740" evidence="1">
    <location>
        <begin position="24"/>
        <end position="166"/>
    </location>
</feature>
<dbReference type="EMBL" id="FMTS01000002">
    <property type="protein sequence ID" value="SCW55328.1"/>
    <property type="molecule type" value="Genomic_DNA"/>
</dbReference>
<dbReference type="Proteomes" id="UP000199150">
    <property type="component" value="Unassembled WGS sequence"/>
</dbReference>
<keyword evidence="1" id="KW-0732">Signal</keyword>
<dbReference type="STRING" id="260084.SAMN02927928_1852"/>
<reference evidence="3" key="1">
    <citation type="submission" date="2016-10" db="EMBL/GenBank/DDBJ databases">
        <authorList>
            <person name="Varghese N."/>
            <person name="Submissions S."/>
        </authorList>
    </citation>
    <scope>NUCLEOTIDE SEQUENCE [LARGE SCALE GENOMIC DNA]</scope>
    <source>
        <strain evidence="3">CGMCC 1.3431</strain>
    </source>
</reference>
<sequence>MKRPLITACVVSLLLACGAPVFAAEAAAGSLAKSAISQEPFFAGLVTEAGRLKAETEGFTPTPSLLTHPDFQTYAQAIRALSAGDLQGHITLKARGTDRDLKCILTGLSRDLPIKLTAIEAAKSDADMKTALNNMASLLSDNIDVIMTPATADSGLDCTVEFGPDA</sequence>
<proteinExistence type="predicted"/>
<organism evidence="2 3">
    <name type="scientific">Asticcacaulis taihuensis</name>
    <dbReference type="NCBI Taxonomy" id="260084"/>
    <lineage>
        <taxon>Bacteria</taxon>
        <taxon>Pseudomonadati</taxon>
        <taxon>Pseudomonadota</taxon>
        <taxon>Alphaproteobacteria</taxon>
        <taxon>Caulobacterales</taxon>
        <taxon>Caulobacteraceae</taxon>
        <taxon>Asticcacaulis</taxon>
    </lineage>
</organism>